<dbReference type="EMBL" id="GIFC01001111">
    <property type="protein sequence ID" value="MXU83194.1"/>
    <property type="molecule type" value="Transcribed_RNA"/>
</dbReference>
<evidence type="ECO:0000256" key="1">
    <source>
        <dbReference type="SAM" id="SignalP"/>
    </source>
</evidence>
<keyword evidence="1" id="KW-0732">Signal</keyword>
<proteinExistence type="predicted"/>
<feature type="signal peptide" evidence="1">
    <location>
        <begin position="1"/>
        <end position="32"/>
    </location>
</feature>
<dbReference type="AlphaFoldDB" id="A0A6B0U3B6"/>
<sequence length="74" mass="8308">MHLRSPSSSFMFCLRCLFLVASCGSLHPCTLATVPALHLVGQSVENRSRCSKRALHRISLTWCPITFIHLFSFS</sequence>
<name>A0A6B0U3B6_IXORI</name>
<feature type="chain" id="PRO_5025571991" evidence="1">
    <location>
        <begin position="33"/>
        <end position="74"/>
    </location>
</feature>
<reference evidence="2" key="1">
    <citation type="submission" date="2019-12" db="EMBL/GenBank/DDBJ databases">
        <title>An insight into the sialome of adult female Ixodes ricinus ticks feeding for 6 days.</title>
        <authorList>
            <person name="Perner J."/>
            <person name="Ribeiro J.M.C."/>
        </authorList>
    </citation>
    <scope>NUCLEOTIDE SEQUENCE</scope>
    <source>
        <strain evidence="2">Semi-engorged</strain>
        <tissue evidence="2">Salivary glands</tissue>
    </source>
</reference>
<protein>
    <submittedName>
        <fullName evidence="2">Putative secreted protein</fullName>
    </submittedName>
</protein>
<accession>A0A6B0U3B6</accession>
<evidence type="ECO:0000313" key="2">
    <source>
        <dbReference type="EMBL" id="MXU83194.1"/>
    </source>
</evidence>
<organism evidence="2">
    <name type="scientific">Ixodes ricinus</name>
    <name type="common">Common tick</name>
    <name type="synonym">Acarus ricinus</name>
    <dbReference type="NCBI Taxonomy" id="34613"/>
    <lineage>
        <taxon>Eukaryota</taxon>
        <taxon>Metazoa</taxon>
        <taxon>Ecdysozoa</taxon>
        <taxon>Arthropoda</taxon>
        <taxon>Chelicerata</taxon>
        <taxon>Arachnida</taxon>
        <taxon>Acari</taxon>
        <taxon>Parasitiformes</taxon>
        <taxon>Ixodida</taxon>
        <taxon>Ixodoidea</taxon>
        <taxon>Ixodidae</taxon>
        <taxon>Ixodinae</taxon>
        <taxon>Ixodes</taxon>
    </lineage>
</organism>